<gene>
    <name evidence="4" type="ORF">QTG54_004531</name>
</gene>
<keyword evidence="2" id="KW-0067">ATP-binding</keyword>
<name>A0AAD8YGX8_9STRA</name>
<dbReference type="EMBL" id="JATAAI010000006">
    <property type="protein sequence ID" value="KAK1745240.1"/>
    <property type="molecule type" value="Genomic_DNA"/>
</dbReference>
<keyword evidence="1" id="KW-0547">Nucleotide-binding</keyword>
<dbReference type="PROSITE" id="PS00674">
    <property type="entry name" value="AAA"/>
    <property type="match status" value="1"/>
</dbReference>
<dbReference type="Proteomes" id="UP001224775">
    <property type="component" value="Unassembled WGS sequence"/>
</dbReference>
<dbReference type="PANTHER" id="PTHR23077:SF171">
    <property type="entry name" value="NUCLEAR VALOSIN-CONTAINING PROTEIN-LIKE"/>
    <property type="match status" value="1"/>
</dbReference>
<dbReference type="InterPro" id="IPR027417">
    <property type="entry name" value="P-loop_NTPase"/>
</dbReference>
<accession>A0AAD8YGX8</accession>
<dbReference type="PANTHER" id="PTHR23077">
    <property type="entry name" value="AAA-FAMILY ATPASE"/>
    <property type="match status" value="1"/>
</dbReference>
<dbReference type="InterPro" id="IPR050168">
    <property type="entry name" value="AAA_ATPase_domain"/>
</dbReference>
<dbReference type="Pfam" id="PF00004">
    <property type="entry name" value="AAA"/>
    <property type="match status" value="1"/>
</dbReference>
<comment type="caution">
    <text evidence="4">The sequence shown here is derived from an EMBL/GenBank/DDBJ whole genome shotgun (WGS) entry which is preliminary data.</text>
</comment>
<evidence type="ECO:0000313" key="5">
    <source>
        <dbReference type="Proteomes" id="UP001224775"/>
    </source>
</evidence>
<evidence type="ECO:0000256" key="1">
    <source>
        <dbReference type="ARBA" id="ARBA00022741"/>
    </source>
</evidence>
<organism evidence="4 5">
    <name type="scientific">Skeletonema marinoi</name>
    <dbReference type="NCBI Taxonomy" id="267567"/>
    <lineage>
        <taxon>Eukaryota</taxon>
        <taxon>Sar</taxon>
        <taxon>Stramenopiles</taxon>
        <taxon>Ochrophyta</taxon>
        <taxon>Bacillariophyta</taxon>
        <taxon>Coscinodiscophyceae</taxon>
        <taxon>Thalassiosirophycidae</taxon>
        <taxon>Thalassiosirales</taxon>
        <taxon>Skeletonemataceae</taxon>
        <taxon>Skeletonema</taxon>
        <taxon>Skeletonema marinoi-dohrnii complex</taxon>
    </lineage>
</organism>
<proteinExistence type="predicted"/>
<evidence type="ECO:0000259" key="3">
    <source>
        <dbReference type="Pfam" id="PF00004"/>
    </source>
</evidence>
<dbReference type="AlphaFoldDB" id="A0AAD8YGX8"/>
<reference evidence="4" key="1">
    <citation type="submission" date="2023-06" db="EMBL/GenBank/DDBJ databases">
        <title>Survivors Of The Sea: Transcriptome response of Skeletonema marinoi to long-term dormancy.</title>
        <authorList>
            <person name="Pinder M.I.M."/>
            <person name="Kourtchenko O."/>
            <person name="Robertson E.K."/>
            <person name="Larsson T."/>
            <person name="Maumus F."/>
            <person name="Osuna-Cruz C.M."/>
            <person name="Vancaester E."/>
            <person name="Stenow R."/>
            <person name="Vandepoele K."/>
            <person name="Ploug H."/>
            <person name="Bruchert V."/>
            <person name="Godhe A."/>
            <person name="Topel M."/>
        </authorList>
    </citation>
    <scope>NUCLEOTIDE SEQUENCE</scope>
    <source>
        <strain evidence="4">R05AC</strain>
    </source>
</reference>
<dbReference type="Gene3D" id="3.40.50.300">
    <property type="entry name" value="P-loop containing nucleotide triphosphate hydrolases"/>
    <property type="match status" value="3"/>
</dbReference>
<feature type="domain" description="ATPase AAA-type core" evidence="3">
    <location>
        <begin position="577"/>
        <end position="639"/>
    </location>
</feature>
<evidence type="ECO:0000256" key="2">
    <source>
        <dbReference type="ARBA" id="ARBA00022840"/>
    </source>
</evidence>
<protein>
    <submittedName>
        <fullName evidence="4">AAA ATPase</fullName>
    </submittedName>
</protein>
<dbReference type="InterPro" id="IPR003960">
    <property type="entry name" value="ATPase_AAA_CS"/>
</dbReference>
<dbReference type="GO" id="GO:0005524">
    <property type="term" value="F:ATP binding"/>
    <property type="evidence" value="ECO:0007669"/>
    <property type="project" value="InterPro"/>
</dbReference>
<dbReference type="SUPFAM" id="SSF52540">
    <property type="entry name" value="P-loop containing nucleoside triphosphate hydrolases"/>
    <property type="match status" value="2"/>
</dbReference>
<sequence length="730" mass="80332">MNVAHASSDLVRLFLPNDVGSNGGDSQDVDCFAILHLSPSSSTQISTLLHLMPPAEENTLLENDPSLSGKQSIKIHPILLKVLLHSQNMIITKYGDALETNHVDTRHCVQIRSYGVTESDNLDMGEGWIEKISIEDIHYRNTSSSNANETITINLLYMCSNSEKFRRYFKDATNESEAILLLLQDKLSDAVVATACKNQAGSATQETSFFMPKVEIGTPLIDNAPSQYSCPGYDSILDELLNLSAFRNSDGRPTAVILSGCAGVGKTRMATWLEDELTKKKQIASVKVSTKDILLEEHHLQSDTTDSKHESEQFRAMNAIAKLIDQASDKFGSLCFILGLCRSSWAELPIQLARVGRFEKLITMPSPSQIQRKDIFKFWLSTMPSSSDTSTVNSQLVVDEWAKLLTPRTAGCVAADIRRICADALTSAIARAQQTGEENKGARVNWDDIKEAARRCIPSQLSSLDVIASNLADYDGHEKPTLQPREEFELAWKKFGGYHDEKKRLYRAIARPWTYHMNHADTNPCSESASSTLGFSKPSGCGKTAAALCLASSMGLHCVKVKASRYLTNALAMNRESQDSDAMSGVQSRILTTLLNEMDGITNAGGKQDILVVAATNRLDAIDAALLRPGRLEEHVLLSYPTPESIKEILQLQTSKMPLDETLDFEEMSHTLSAATCSCAEVEGICRDACLIAMRRSSNEGSSSVGEMYVTRSDFDEAFNRIKRGSMKKA</sequence>
<keyword evidence="5" id="KW-1185">Reference proteome</keyword>
<dbReference type="GO" id="GO:0016887">
    <property type="term" value="F:ATP hydrolysis activity"/>
    <property type="evidence" value="ECO:0007669"/>
    <property type="project" value="InterPro"/>
</dbReference>
<dbReference type="Gene3D" id="1.10.8.60">
    <property type="match status" value="2"/>
</dbReference>
<evidence type="ECO:0000313" key="4">
    <source>
        <dbReference type="EMBL" id="KAK1745240.1"/>
    </source>
</evidence>
<dbReference type="InterPro" id="IPR003959">
    <property type="entry name" value="ATPase_AAA_core"/>
</dbReference>